<dbReference type="RefSeq" id="XP_062677958.1">
    <property type="nucleotide sequence ID" value="XM_062825207.1"/>
</dbReference>
<dbReference type="PANTHER" id="PTHR42748:SF30">
    <property type="entry name" value="NMRA-LIKE DOMAIN-CONTAINING PROTEIN"/>
    <property type="match status" value="1"/>
</dbReference>
<dbReference type="InterPro" id="IPR051164">
    <property type="entry name" value="NmrA-like_oxidored"/>
</dbReference>
<comment type="caution">
    <text evidence="5">The sequence shown here is derived from an EMBL/GenBank/DDBJ whole genome shotgun (WGS) entry which is preliminary data.</text>
</comment>
<reference evidence="5" key="2">
    <citation type="submission" date="2023-06" db="EMBL/GenBank/DDBJ databases">
        <authorList>
            <consortium name="Lawrence Berkeley National Laboratory"/>
            <person name="Haridas S."/>
            <person name="Hensen N."/>
            <person name="Bonometti L."/>
            <person name="Westerberg I."/>
            <person name="Brannstrom I.O."/>
            <person name="Guillou S."/>
            <person name="Cros-Aarteil S."/>
            <person name="Calhoun S."/>
            <person name="Kuo A."/>
            <person name="Mondo S."/>
            <person name="Pangilinan J."/>
            <person name="Riley R."/>
            <person name="Labutti K."/>
            <person name="Andreopoulos B."/>
            <person name="Lipzen A."/>
            <person name="Chen C."/>
            <person name="Yanf M."/>
            <person name="Daum C."/>
            <person name="Ng V."/>
            <person name="Clum A."/>
            <person name="Steindorff A."/>
            <person name="Ohm R."/>
            <person name="Martin F."/>
            <person name="Silar P."/>
            <person name="Natvig D."/>
            <person name="Lalanne C."/>
            <person name="Gautier V."/>
            <person name="Ament-Velasquez S.L."/>
            <person name="Kruys A."/>
            <person name="Hutchinson M.I."/>
            <person name="Powell A.J."/>
            <person name="Barry K."/>
            <person name="Miller A.N."/>
            <person name="Grigoriev I.V."/>
            <person name="Debuchy R."/>
            <person name="Gladieux P."/>
            <person name="Thoren M.H."/>
            <person name="Johannesson H."/>
        </authorList>
    </citation>
    <scope>NUCLEOTIDE SEQUENCE</scope>
    <source>
        <strain evidence="5">CBS 560.94</strain>
    </source>
</reference>
<dbReference type="SUPFAM" id="SSF51735">
    <property type="entry name" value="NAD(P)-binding Rossmann-fold domains"/>
    <property type="match status" value="1"/>
</dbReference>
<dbReference type="Gene3D" id="3.90.25.10">
    <property type="entry name" value="UDP-galactose 4-epimerase, domain 1"/>
    <property type="match status" value="1"/>
</dbReference>
<keyword evidence="2" id="KW-0521">NADP</keyword>
<dbReference type="PANTHER" id="PTHR42748">
    <property type="entry name" value="NITROGEN METABOLITE REPRESSION PROTEIN NMRA FAMILY MEMBER"/>
    <property type="match status" value="1"/>
</dbReference>
<reference evidence="5" key="1">
    <citation type="journal article" date="2023" name="Mol. Phylogenet. Evol.">
        <title>Genome-scale phylogeny and comparative genomics of the fungal order Sordariales.</title>
        <authorList>
            <person name="Hensen N."/>
            <person name="Bonometti L."/>
            <person name="Westerberg I."/>
            <person name="Brannstrom I.O."/>
            <person name="Guillou S."/>
            <person name="Cros-Aarteil S."/>
            <person name="Calhoun S."/>
            <person name="Haridas S."/>
            <person name="Kuo A."/>
            <person name="Mondo S."/>
            <person name="Pangilinan J."/>
            <person name="Riley R."/>
            <person name="LaButti K."/>
            <person name="Andreopoulos B."/>
            <person name="Lipzen A."/>
            <person name="Chen C."/>
            <person name="Yan M."/>
            <person name="Daum C."/>
            <person name="Ng V."/>
            <person name="Clum A."/>
            <person name="Steindorff A."/>
            <person name="Ohm R.A."/>
            <person name="Martin F."/>
            <person name="Silar P."/>
            <person name="Natvig D.O."/>
            <person name="Lalanne C."/>
            <person name="Gautier V."/>
            <person name="Ament-Velasquez S.L."/>
            <person name="Kruys A."/>
            <person name="Hutchinson M.I."/>
            <person name="Powell A.J."/>
            <person name="Barry K."/>
            <person name="Miller A.N."/>
            <person name="Grigoriev I.V."/>
            <person name="Debuchy R."/>
            <person name="Gladieux P."/>
            <person name="Hiltunen Thoren M."/>
            <person name="Johannesson H."/>
        </authorList>
    </citation>
    <scope>NUCLEOTIDE SEQUENCE</scope>
    <source>
        <strain evidence="5">CBS 560.94</strain>
    </source>
</reference>
<dbReference type="Proteomes" id="UP001278500">
    <property type="component" value="Unassembled WGS sequence"/>
</dbReference>
<sequence length="318" mass="34711">MSTPKTIVVIGATGSQGGSVVRRLLQNPSYHIRALTHSPTSATSQSLASKGVEVVSSDVNDPSTLGPAFANAYAIFAVTAYWPSFPTLGRHGAGEEELQQYKNIATAASKVEGLKHFVISTLPSAEGSSGGRIEVPHFDYKARAASWVKEQLPGLWEVTTEFWHGKFPFASLFRSPGSQGAYIVPLPGNHDTLIPYAGDLHHNVGVVVEAIINSGPKAYGKVAVLATDYVTWADGYKAIEKLVPEKRIALSKIDREQFIKIWREWGIEIADQMAWNDEFTDWKALAGERFLVFEELGINEGELVGFHAALEGLKDKIF</sequence>
<evidence type="ECO:0000313" key="6">
    <source>
        <dbReference type="Proteomes" id="UP001278500"/>
    </source>
</evidence>
<keyword evidence="6" id="KW-1185">Reference proteome</keyword>
<keyword evidence="3" id="KW-0560">Oxidoreductase</keyword>
<organism evidence="5 6">
    <name type="scientific">Neurospora tetraspora</name>
    <dbReference type="NCBI Taxonomy" id="94610"/>
    <lineage>
        <taxon>Eukaryota</taxon>
        <taxon>Fungi</taxon>
        <taxon>Dikarya</taxon>
        <taxon>Ascomycota</taxon>
        <taxon>Pezizomycotina</taxon>
        <taxon>Sordariomycetes</taxon>
        <taxon>Sordariomycetidae</taxon>
        <taxon>Sordariales</taxon>
        <taxon>Sordariaceae</taxon>
        <taxon>Neurospora</taxon>
    </lineage>
</organism>
<dbReference type="GO" id="GO:0005634">
    <property type="term" value="C:nucleus"/>
    <property type="evidence" value="ECO:0007669"/>
    <property type="project" value="TreeGrafter"/>
</dbReference>
<evidence type="ECO:0000259" key="4">
    <source>
        <dbReference type="Pfam" id="PF05368"/>
    </source>
</evidence>
<evidence type="ECO:0000256" key="1">
    <source>
        <dbReference type="ARBA" id="ARBA00006328"/>
    </source>
</evidence>
<dbReference type="GeneID" id="87862361"/>
<dbReference type="Gene3D" id="3.40.50.720">
    <property type="entry name" value="NAD(P)-binding Rossmann-like Domain"/>
    <property type="match status" value="1"/>
</dbReference>
<evidence type="ECO:0000313" key="5">
    <source>
        <dbReference type="EMBL" id="KAK3338507.1"/>
    </source>
</evidence>
<comment type="similarity">
    <text evidence="1">Belongs to the NmrA-type oxidoreductase family.</text>
</comment>
<gene>
    <name evidence="5" type="ORF">B0H65DRAFT_435699</name>
</gene>
<dbReference type="Pfam" id="PF05368">
    <property type="entry name" value="NmrA"/>
    <property type="match status" value="1"/>
</dbReference>
<evidence type="ECO:0000256" key="3">
    <source>
        <dbReference type="ARBA" id="ARBA00023002"/>
    </source>
</evidence>
<evidence type="ECO:0000256" key="2">
    <source>
        <dbReference type="ARBA" id="ARBA00022857"/>
    </source>
</evidence>
<name>A0AAE0MN18_9PEZI</name>
<dbReference type="AlphaFoldDB" id="A0AAE0MN18"/>
<proteinExistence type="inferred from homology"/>
<dbReference type="EMBL" id="JAUEPP010000008">
    <property type="protein sequence ID" value="KAK3338507.1"/>
    <property type="molecule type" value="Genomic_DNA"/>
</dbReference>
<dbReference type="InterPro" id="IPR036291">
    <property type="entry name" value="NAD(P)-bd_dom_sf"/>
</dbReference>
<protein>
    <recommendedName>
        <fullName evidence="4">NmrA-like domain-containing protein</fullName>
    </recommendedName>
</protein>
<dbReference type="InterPro" id="IPR008030">
    <property type="entry name" value="NmrA-like"/>
</dbReference>
<feature type="domain" description="NmrA-like" evidence="4">
    <location>
        <begin position="5"/>
        <end position="281"/>
    </location>
</feature>
<accession>A0AAE0MN18</accession>
<dbReference type="GO" id="GO:0016491">
    <property type="term" value="F:oxidoreductase activity"/>
    <property type="evidence" value="ECO:0007669"/>
    <property type="project" value="UniProtKB-KW"/>
</dbReference>